<dbReference type="NCBIfam" id="TIGR03263">
    <property type="entry name" value="guanyl_kin"/>
    <property type="match status" value="1"/>
</dbReference>
<dbReference type="InterPro" id="IPR027417">
    <property type="entry name" value="P-loop_NTPase"/>
</dbReference>
<evidence type="ECO:0000256" key="1">
    <source>
        <dbReference type="ARBA" id="ARBA00005790"/>
    </source>
</evidence>
<proteinExistence type="inferred from homology"/>
<keyword evidence="4 9" id="KW-0808">Transferase</keyword>
<dbReference type="Gene3D" id="3.40.50.300">
    <property type="entry name" value="P-loop containing nucleotide triphosphate hydrolases"/>
    <property type="match status" value="1"/>
</dbReference>
<dbReference type="SMART" id="SM00072">
    <property type="entry name" value="GuKc"/>
    <property type="match status" value="1"/>
</dbReference>
<evidence type="ECO:0000256" key="6">
    <source>
        <dbReference type="ARBA" id="ARBA00022777"/>
    </source>
</evidence>
<feature type="binding site" evidence="9">
    <location>
        <begin position="17"/>
        <end position="24"/>
    </location>
    <ligand>
        <name>ATP</name>
        <dbReference type="ChEBI" id="CHEBI:30616"/>
    </ligand>
</feature>
<evidence type="ECO:0000259" key="10">
    <source>
        <dbReference type="PROSITE" id="PS50052"/>
    </source>
</evidence>
<evidence type="ECO:0000313" key="11">
    <source>
        <dbReference type="EMBL" id="GGB42069.1"/>
    </source>
</evidence>
<evidence type="ECO:0000256" key="2">
    <source>
        <dbReference type="ARBA" id="ARBA00012961"/>
    </source>
</evidence>
<dbReference type="Gene3D" id="3.30.63.10">
    <property type="entry name" value="Guanylate Kinase phosphate binding domain"/>
    <property type="match status" value="1"/>
</dbReference>
<dbReference type="PROSITE" id="PS50052">
    <property type="entry name" value="GUANYLATE_KINASE_2"/>
    <property type="match status" value="1"/>
</dbReference>
<dbReference type="PROSITE" id="PS00856">
    <property type="entry name" value="GUANYLATE_KINASE_1"/>
    <property type="match status" value="1"/>
</dbReference>
<comment type="function">
    <text evidence="9">Essential for recycling GMP and indirectly, cGMP.</text>
</comment>
<dbReference type="InterPro" id="IPR020590">
    <property type="entry name" value="Guanylate_kinase_CS"/>
</dbReference>
<name>A0ABQ1IHS4_9GAMM</name>
<comment type="similarity">
    <text evidence="1 9">Belongs to the guanylate kinase family.</text>
</comment>
<dbReference type="InterPro" id="IPR017665">
    <property type="entry name" value="Guanylate_kinase"/>
</dbReference>
<dbReference type="CDD" id="cd00071">
    <property type="entry name" value="GMPK"/>
    <property type="match status" value="1"/>
</dbReference>
<evidence type="ECO:0000313" key="12">
    <source>
        <dbReference type="Proteomes" id="UP000646152"/>
    </source>
</evidence>
<dbReference type="PANTHER" id="PTHR23117:SF13">
    <property type="entry name" value="GUANYLATE KINASE"/>
    <property type="match status" value="1"/>
</dbReference>
<dbReference type="HAMAP" id="MF_00328">
    <property type="entry name" value="Guanylate_kinase"/>
    <property type="match status" value="1"/>
</dbReference>
<feature type="domain" description="Guanylate kinase-like" evidence="10">
    <location>
        <begin position="10"/>
        <end position="191"/>
    </location>
</feature>
<keyword evidence="7 9" id="KW-0067">ATP-binding</keyword>
<dbReference type="InterPro" id="IPR008145">
    <property type="entry name" value="GK/Ca_channel_bsu"/>
</dbReference>
<comment type="catalytic activity">
    <reaction evidence="9">
        <text>GMP + ATP = GDP + ADP</text>
        <dbReference type="Rhea" id="RHEA:20780"/>
        <dbReference type="ChEBI" id="CHEBI:30616"/>
        <dbReference type="ChEBI" id="CHEBI:58115"/>
        <dbReference type="ChEBI" id="CHEBI:58189"/>
        <dbReference type="ChEBI" id="CHEBI:456216"/>
        <dbReference type="EC" id="2.7.4.8"/>
    </reaction>
</comment>
<keyword evidence="9" id="KW-0963">Cytoplasm</keyword>
<keyword evidence="12" id="KW-1185">Reference proteome</keyword>
<keyword evidence="5 9" id="KW-0547">Nucleotide-binding</keyword>
<dbReference type="Proteomes" id="UP000646152">
    <property type="component" value="Unassembled WGS sequence"/>
</dbReference>
<evidence type="ECO:0000256" key="4">
    <source>
        <dbReference type="ARBA" id="ARBA00022679"/>
    </source>
</evidence>
<sequence length="214" mass="24153">MGTTHMAHCGTLFIISSPSGAGKSSLIKALLERPSADGKLQVSVSHTTRAERPGEVDGIHYHFIDQPEFKALIERGAFYEWAEVFGNYYGTSREWIDEQLAQGIDILLDIDWQGARQIRAQSPSAKSIFILPPSRIELERRLNARQQDSAEVIKGRMDKAVSEMSHYNEYDYLLVNDHFDQALNRLSAIIEAERANTDKQAIRYQDLLCGLLAE</sequence>
<evidence type="ECO:0000256" key="9">
    <source>
        <dbReference type="HAMAP-Rule" id="MF_00328"/>
    </source>
</evidence>
<comment type="subcellular location">
    <subcellularLocation>
        <location evidence="9">Cytoplasm</location>
    </subcellularLocation>
</comment>
<gene>
    <name evidence="9" type="primary">gmk</name>
    <name evidence="11" type="ORF">GCM10011502_14260</name>
</gene>
<evidence type="ECO:0000256" key="7">
    <source>
        <dbReference type="ARBA" id="ARBA00022840"/>
    </source>
</evidence>
<evidence type="ECO:0000256" key="5">
    <source>
        <dbReference type="ARBA" id="ARBA00022741"/>
    </source>
</evidence>
<evidence type="ECO:0000256" key="8">
    <source>
        <dbReference type="ARBA" id="ARBA00030128"/>
    </source>
</evidence>
<dbReference type="EC" id="2.7.4.8" evidence="2 9"/>
<dbReference type="SUPFAM" id="SSF52540">
    <property type="entry name" value="P-loop containing nucleoside triphosphate hydrolases"/>
    <property type="match status" value="1"/>
</dbReference>
<reference evidence="12" key="1">
    <citation type="journal article" date="2019" name="Int. J. Syst. Evol. Microbiol.">
        <title>The Global Catalogue of Microorganisms (GCM) 10K type strain sequencing project: providing services to taxonomists for standard genome sequencing and annotation.</title>
        <authorList>
            <consortium name="The Broad Institute Genomics Platform"/>
            <consortium name="The Broad Institute Genome Sequencing Center for Infectious Disease"/>
            <person name="Wu L."/>
            <person name="Ma J."/>
        </authorList>
    </citation>
    <scope>NUCLEOTIDE SEQUENCE [LARGE SCALE GENOMIC DNA]</scope>
    <source>
        <strain evidence="12">CGMCC 1.15923</strain>
    </source>
</reference>
<keyword evidence="6 9" id="KW-0418">Kinase</keyword>
<dbReference type="PANTHER" id="PTHR23117">
    <property type="entry name" value="GUANYLATE KINASE-RELATED"/>
    <property type="match status" value="1"/>
</dbReference>
<organism evidence="11 12">
    <name type="scientific">Oceanisphaera marina</name>
    <dbReference type="NCBI Taxonomy" id="2017550"/>
    <lineage>
        <taxon>Bacteria</taxon>
        <taxon>Pseudomonadati</taxon>
        <taxon>Pseudomonadota</taxon>
        <taxon>Gammaproteobacteria</taxon>
        <taxon>Aeromonadales</taxon>
        <taxon>Aeromonadaceae</taxon>
        <taxon>Oceanisphaera</taxon>
    </lineage>
</organism>
<dbReference type="EMBL" id="BMKE01000009">
    <property type="protein sequence ID" value="GGB42069.1"/>
    <property type="molecule type" value="Genomic_DNA"/>
</dbReference>
<accession>A0ABQ1IHS4</accession>
<protein>
    <recommendedName>
        <fullName evidence="3 9">Guanylate kinase</fullName>
        <ecNumber evidence="2 9">2.7.4.8</ecNumber>
    </recommendedName>
    <alternativeName>
        <fullName evidence="8 9">GMP kinase</fullName>
    </alternativeName>
</protein>
<comment type="caution">
    <text evidence="11">The sequence shown here is derived from an EMBL/GenBank/DDBJ whole genome shotgun (WGS) entry which is preliminary data.</text>
</comment>
<evidence type="ECO:0000256" key="3">
    <source>
        <dbReference type="ARBA" id="ARBA00016296"/>
    </source>
</evidence>
<dbReference type="InterPro" id="IPR008144">
    <property type="entry name" value="Guanylate_kin-like_dom"/>
</dbReference>
<dbReference type="Pfam" id="PF00625">
    <property type="entry name" value="Guanylate_kin"/>
    <property type="match status" value="1"/>
</dbReference>